<evidence type="ECO:0000313" key="7">
    <source>
        <dbReference type="EMBL" id="PEG29779.1"/>
    </source>
</evidence>
<comment type="subcellular location">
    <subcellularLocation>
        <location evidence="1">Membrane</location>
        <topology evidence="1">Multi-pass membrane protein</topology>
    </subcellularLocation>
</comment>
<dbReference type="EMBL" id="PDCJ01000002">
    <property type="protein sequence ID" value="PEG29779.1"/>
    <property type="molecule type" value="Genomic_DNA"/>
</dbReference>
<organism evidence="7 8">
    <name type="scientific">Clostridium neonatale</name>
    <dbReference type="NCBI Taxonomy" id="137838"/>
    <lineage>
        <taxon>Bacteria</taxon>
        <taxon>Bacillati</taxon>
        <taxon>Bacillota</taxon>
        <taxon>Clostridia</taxon>
        <taxon>Eubacteriales</taxon>
        <taxon>Clostridiaceae</taxon>
        <taxon>Clostridium</taxon>
    </lineage>
</organism>
<protein>
    <submittedName>
        <fullName evidence="7">Energy-coupling factor transporter transmembrane protein EcfT</fullName>
    </submittedName>
</protein>
<dbReference type="Proteomes" id="UP000220840">
    <property type="component" value="Unassembled WGS sequence"/>
</dbReference>
<sequence>MKMPDWLENDENYKLNTKKDDYVRKNIIRFNSLIKLVQRENVYNCNNEINSSLKILSLILLMVLISASRDTYQLWICILFVMIQMSLNSGKIILNILKKSLLMFIFPLIIFIPYAICAPISIALIYYLKIFTMMIEVQIFISGTTIYDVGQSLKQIRCPDVIIFVMDIVIKYLNCTAYLIRDVLQAINIRNVGKDIHKYNTIGGLFSKIFIKVKRCGEELYNAMECRGFTDTYAKPSVKHMSKKDVLFILCHILFIVIYFYVRSYMQ</sequence>
<keyword evidence="3 6" id="KW-0812">Transmembrane</keyword>
<evidence type="ECO:0000256" key="3">
    <source>
        <dbReference type="ARBA" id="ARBA00022692"/>
    </source>
</evidence>
<keyword evidence="2" id="KW-1003">Cell membrane</keyword>
<dbReference type="CDD" id="cd16914">
    <property type="entry name" value="EcfT"/>
    <property type="match status" value="1"/>
</dbReference>
<feature type="transmembrane region" description="Helical" evidence="6">
    <location>
        <begin position="74"/>
        <end position="97"/>
    </location>
</feature>
<evidence type="ECO:0000313" key="8">
    <source>
        <dbReference type="Proteomes" id="UP000220840"/>
    </source>
</evidence>
<dbReference type="PANTHER" id="PTHR34857">
    <property type="entry name" value="SLL0384 PROTEIN"/>
    <property type="match status" value="1"/>
</dbReference>
<dbReference type="PANTHER" id="PTHR34857:SF2">
    <property type="entry name" value="SLL0384 PROTEIN"/>
    <property type="match status" value="1"/>
</dbReference>
<name>A0A2A7MDV4_9CLOT</name>
<gene>
    <name evidence="7" type="ORF">CQ394_14070</name>
</gene>
<dbReference type="GO" id="GO:0005886">
    <property type="term" value="C:plasma membrane"/>
    <property type="evidence" value="ECO:0007669"/>
    <property type="project" value="UniProtKB-ARBA"/>
</dbReference>
<dbReference type="RefSeq" id="WP_058293944.1">
    <property type="nucleotide sequence ID" value="NZ_CAKJVD010000039.1"/>
</dbReference>
<reference evidence="7 8" key="1">
    <citation type="submission" date="2017-10" db="EMBL/GenBank/DDBJ databases">
        <title>Effective Description of Clostridium neonatale sp. nov. linked to necrotizing enterocolitis in neonates and a clarification of species assignable to the genus Clostridium (Prazmowski 1880) emend. Lawson and Rainey 2016.</title>
        <authorList>
            <person name="Bernard K."/>
            <person name="Burdz T."/>
            <person name="Wiebe D."/>
            <person name="Balcewich B."/>
            <person name="Alfa M."/>
            <person name="Bernier A.-M."/>
        </authorList>
    </citation>
    <scope>NUCLEOTIDE SEQUENCE [LARGE SCALE GENOMIC DNA]</scope>
    <source>
        <strain evidence="7 8">LCDC99A005</strain>
    </source>
</reference>
<keyword evidence="8" id="KW-1185">Reference proteome</keyword>
<keyword evidence="4 6" id="KW-1133">Transmembrane helix</keyword>
<evidence type="ECO:0000256" key="4">
    <source>
        <dbReference type="ARBA" id="ARBA00022989"/>
    </source>
</evidence>
<dbReference type="Pfam" id="PF02361">
    <property type="entry name" value="CbiQ"/>
    <property type="match status" value="1"/>
</dbReference>
<proteinExistence type="predicted"/>
<evidence type="ECO:0000256" key="6">
    <source>
        <dbReference type="SAM" id="Phobius"/>
    </source>
</evidence>
<accession>A0A2A7MDV4</accession>
<dbReference type="STRING" id="137838.GCA_001458595_01043"/>
<evidence type="ECO:0000256" key="1">
    <source>
        <dbReference type="ARBA" id="ARBA00004141"/>
    </source>
</evidence>
<comment type="caution">
    <text evidence="7">The sequence shown here is derived from an EMBL/GenBank/DDBJ whole genome shotgun (WGS) entry which is preliminary data.</text>
</comment>
<dbReference type="OrthoDB" id="8585740at2"/>
<dbReference type="InterPro" id="IPR051611">
    <property type="entry name" value="ECF_transporter_component"/>
</dbReference>
<dbReference type="InterPro" id="IPR003339">
    <property type="entry name" value="ABC/ECF_trnsptr_transmembrane"/>
</dbReference>
<feature type="transmembrane region" description="Helical" evidence="6">
    <location>
        <begin position="245"/>
        <end position="262"/>
    </location>
</feature>
<evidence type="ECO:0000256" key="2">
    <source>
        <dbReference type="ARBA" id="ARBA00022475"/>
    </source>
</evidence>
<keyword evidence="5 6" id="KW-0472">Membrane</keyword>
<dbReference type="GeneID" id="68876079"/>
<dbReference type="AlphaFoldDB" id="A0A2A7MDV4"/>
<evidence type="ECO:0000256" key="5">
    <source>
        <dbReference type="ARBA" id="ARBA00023136"/>
    </source>
</evidence>
<feature type="transmembrane region" description="Helical" evidence="6">
    <location>
        <begin position="103"/>
        <end position="128"/>
    </location>
</feature>